<name>A0ABQ0CRY7_9HYPO</name>
<dbReference type="InterPro" id="IPR039892">
    <property type="entry name" value="Spa2/Sph1"/>
</dbReference>
<dbReference type="InterPro" id="IPR013724">
    <property type="entry name" value="GIT_SHD"/>
</dbReference>
<feature type="compositionally biased region" description="Low complexity" evidence="1">
    <location>
        <begin position="56"/>
        <end position="67"/>
    </location>
</feature>
<proteinExistence type="predicted"/>
<dbReference type="SMART" id="SM00555">
    <property type="entry name" value="GIT"/>
    <property type="match status" value="2"/>
</dbReference>
<feature type="compositionally biased region" description="Low complexity" evidence="1">
    <location>
        <begin position="688"/>
        <end position="704"/>
    </location>
</feature>
<evidence type="ECO:0000256" key="1">
    <source>
        <dbReference type="SAM" id="MobiDB-lite"/>
    </source>
</evidence>
<feature type="region of interest" description="Disordered" evidence="1">
    <location>
        <begin position="403"/>
        <end position="437"/>
    </location>
</feature>
<evidence type="ECO:0000313" key="4">
    <source>
        <dbReference type="Proteomes" id="UP001562357"/>
    </source>
</evidence>
<gene>
    <name evidence="3" type="primary">g4513</name>
    <name evidence="3" type="ORF">EsDP_00004513</name>
</gene>
<sequence>MNAAGRNVPLSPISLGGSEWSLSKYPSRDENTYHNIRGNLASPPNSGGFNGAMSMNGFPSGPRSNGGPSPPPSLGRSSTGTNLFSGGSDSGRNSGRELDESLLNEHYVALKAFLHARGNDARQQPNKARDKLLRLSAVQFFELSTDVFDELIRRQSMARAPPNAPNGPPQFLLPEKTFHPKRNQARQRLSSLGPPRFRDLAADVYHELERRFPNFVGRDVPRGGSPMSMRSGPNGRNGNPPNGMFPPRGQSRIRRPSDASSIRGGPPPPDMYGIPPSPGVPNGDYGRPTPKQLNQNNTIVPNKSTMLEEDDGAGAASEADKRMMEEYQAQIRELQDKLSYVEGEMRKKDDEMMSILDAERSRANATNMEKNDWSDVRSSLESKLAEAQDLNASMKQELERLRADQENQASMKSDPATQRENEELRHSLQEQNRITEEVRRKAQEDLDEMRVLTQRSNAIQLKQKQLEDNIENLERECRDWRNRYALAKTLQGGLRGSIQGVPLDHDAAKYVRDKGFIDNNGIIKDVHVTKFQISIDELLQTARREVPEKVVESMKRVVVSVRRITRELDESTPHDDNVIQQQGKLKARVSSTANGLITASKNFAAGAGMSPISLLDAAASNLSASIIDLLRIVKIRPTPPGELEEDDDGTVTPVDSASFFSPRSTAQASTQGSLPPPPPFQGLGGAGARASAESSAYSPISSPRESVDPYPGSGLNGLNGMTNGGGYMSFNKGPNGYRNSRPDDLKIYLDDETALLVSDIQNLVSCVRGGADMKQINEGILSINAIVGKIMSESQACGCSNMVVPLGEVRDRLLEANRMGQDLSRSGSPAVQDDRSWRMWTQTLPPIAFAIARETKELVQRVGGLTPASNADEFS</sequence>
<feature type="domain" description="GIT Spa2 homology (SHD)" evidence="2">
    <location>
        <begin position="128"/>
        <end position="158"/>
    </location>
</feature>
<dbReference type="PANTHER" id="PTHR21601">
    <property type="entry name" value="SPA2 PROTEIN"/>
    <property type="match status" value="1"/>
</dbReference>
<dbReference type="Proteomes" id="UP001562357">
    <property type="component" value="Unassembled WGS sequence"/>
</dbReference>
<accession>A0ABQ0CRY7</accession>
<dbReference type="Pfam" id="PF08518">
    <property type="entry name" value="GIT_SHD"/>
    <property type="match status" value="2"/>
</dbReference>
<dbReference type="InterPro" id="IPR056439">
    <property type="entry name" value="VBS_C3G9"/>
</dbReference>
<feature type="compositionally biased region" description="Low complexity" evidence="1">
    <location>
        <begin position="74"/>
        <end position="93"/>
    </location>
</feature>
<feature type="compositionally biased region" description="Polar residues" evidence="1">
    <location>
        <begin position="291"/>
        <end position="305"/>
    </location>
</feature>
<dbReference type="PANTHER" id="PTHR21601:SF0">
    <property type="entry name" value="PROTEIN SPA2-RELATED"/>
    <property type="match status" value="1"/>
</dbReference>
<feature type="compositionally biased region" description="Pro residues" evidence="1">
    <location>
        <begin position="265"/>
        <end position="279"/>
    </location>
</feature>
<feature type="region of interest" description="Disordered" evidence="1">
    <location>
        <begin position="1"/>
        <end position="96"/>
    </location>
</feature>
<feature type="compositionally biased region" description="Low complexity" evidence="1">
    <location>
        <begin position="232"/>
        <end position="249"/>
    </location>
</feature>
<organism evidence="3 4">
    <name type="scientific">Epichloe bromicola</name>
    <dbReference type="NCBI Taxonomy" id="79588"/>
    <lineage>
        <taxon>Eukaryota</taxon>
        <taxon>Fungi</taxon>
        <taxon>Dikarya</taxon>
        <taxon>Ascomycota</taxon>
        <taxon>Pezizomycotina</taxon>
        <taxon>Sordariomycetes</taxon>
        <taxon>Hypocreomycetidae</taxon>
        <taxon>Hypocreales</taxon>
        <taxon>Clavicipitaceae</taxon>
        <taxon>Epichloe</taxon>
    </lineage>
</organism>
<feature type="compositionally biased region" description="Basic and acidic residues" evidence="1">
    <location>
        <begin position="417"/>
        <end position="437"/>
    </location>
</feature>
<feature type="domain" description="GIT Spa2 homology (SHD)" evidence="2">
    <location>
        <begin position="185"/>
        <end position="215"/>
    </location>
</feature>
<protein>
    <recommendedName>
        <fullName evidence="2">GIT Spa2 homology (SHD) domain-containing protein</fullName>
    </recommendedName>
</protein>
<feature type="region of interest" description="Disordered" evidence="1">
    <location>
        <begin position="215"/>
        <end position="319"/>
    </location>
</feature>
<evidence type="ECO:0000259" key="2">
    <source>
        <dbReference type="SMART" id="SM00555"/>
    </source>
</evidence>
<dbReference type="EMBL" id="BAAFGZ010000177">
    <property type="protein sequence ID" value="GAB0136201.1"/>
    <property type="molecule type" value="Genomic_DNA"/>
</dbReference>
<feature type="compositionally biased region" description="Polar residues" evidence="1">
    <location>
        <begin position="653"/>
        <end position="670"/>
    </location>
</feature>
<keyword evidence="4" id="KW-1185">Reference proteome</keyword>
<reference evidence="4" key="1">
    <citation type="submission" date="2024-06" db="EMBL/GenBank/DDBJ databases">
        <title>Draft Genome Sequences of Epichloe bromicola Strains Isolated from Elymus ciliaris.</title>
        <authorList>
            <consortium name="Epichloe bromicola genome sequencing consortium"/>
            <person name="Miura A."/>
            <person name="Imano S."/>
            <person name="Ashida A."/>
            <person name="Sato I."/>
            <person name="Chiba S."/>
            <person name="Tanaka A."/>
            <person name="Camagna M."/>
            <person name="Takemoto D."/>
        </authorList>
    </citation>
    <scope>NUCLEOTIDE SEQUENCE [LARGE SCALE GENOMIC DNA]</scope>
    <source>
        <strain evidence="4">DP</strain>
    </source>
</reference>
<comment type="caution">
    <text evidence="3">The sequence shown here is derived from an EMBL/GenBank/DDBJ whole genome shotgun (WGS) entry which is preliminary data.</text>
</comment>
<feature type="compositionally biased region" description="Polar residues" evidence="1">
    <location>
        <begin position="406"/>
        <end position="416"/>
    </location>
</feature>
<feature type="region of interest" description="Disordered" evidence="1">
    <location>
        <begin position="638"/>
        <end position="718"/>
    </location>
</feature>
<evidence type="ECO:0000313" key="3">
    <source>
        <dbReference type="EMBL" id="GAB0136201.1"/>
    </source>
</evidence>
<dbReference type="Pfam" id="PF23742">
    <property type="entry name" value="VBS_C3G9"/>
    <property type="match status" value="1"/>
</dbReference>